<comment type="caution">
    <text evidence="2">The sequence shown here is derived from an EMBL/GenBank/DDBJ whole genome shotgun (WGS) entry which is preliminary data.</text>
</comment>
<evidence type="ECO:0000313" key="2">
    <source>
        <dbReference type="EMBL" id="MEY9313255.1"/>
    </source>
</evidence>
<dbReference type="EMBL" id="JBGBZA010000001">
    <property type="protein sequence ID" value="MEY9313255.1"/>
    <property type="molecule type" value="Genomic_DNA"/>
</dbReference>
<name>A0ABV4EQ42_BRAEL</name>
<proteinExistence type="predicted"/>
<keyword evidence="3" id="KW-1185">Reference proteome</keyword>
<feature type="domain" description="Transposase InsH N-terminal" evidence="1">
    <location>
        <begin position="17"/>
        <end position="114"/>
    </location>
</feature>
<evidence type="ECO:0000313" key="3">
    <source>
        <dbReference type="Proteomes" id="UP001565471"/>
    </source>
</evidence>
<gene>
    <name evidence="2" type="ORF">ABIF29_000054</name>
</gene>
<sequence>MLGRKERDQLELFITGSLKQLVPDEHVLARVDRVLDLSWLREEVTDCYCANDGRPGIDPEATVRLMLAGLLTGIVHDRKLMREAQVNIAIRWFVGYGLHEQLPHHSSLTRIRQRWGEERFRRIFKRTVEACLKAKIATAEVNSAPEPMLFAP</sequence>
<organism evidence="2 3">
    <name type="scientific">Bradyrhizobium elkanii</name>
    <dbReference type="NCBI Taxonomy" id="29448"/>
    <lineage>
        <taxon>Bacteria</taxon>
        <taxon>Pseudomonadati</taxon>
        <taxon>Pseudomonadota</taxon>
        <taxon>Alphaproteobacteria</taxon>
        <taxon>Hyphomicrobiales</taxon>
        <taxon>Nitrobacteraceae</taxon>
        <taxon>Bradyrhizobium</taxon>
    </lineage>
</organism>
<dbReference type="InterPro" id="IPR008490">
    <property type="entry name" value="Transposase_InsH_N"/>
</dbReference>
<dbReference type="Proteomes" id="UP001565471">
    <property type="component" value="Unassembled WGS sequence"/>
</dbReference>
<accession>A0ABV4EQ42</accession>
<reference evidence="2 3" key="1">
    <citation type="submission" date="2024-07" db="EMBL/GenBank/DDBJ databases">
        <title>Genomic Encyclopedia of Type Strains, Phase V (KMG-V): Genome sequencing to study the core and pangenomes of soil and plant-associated prokaryotes.</title>
        <authorList>
            <person name="Whitman W."/>
        </authorList>
    </citation>
    <scope>NUCLEOTIDE SEQUENCE [LARGE SCALE GENOMIC DNA]</scope>
    <source>
        <strain evidence="2 3">USDA 415</strain>
    </source>
</reference>
<dbReference type="Pfam" id="PF05598">
    <property type="entry name" value="DUF772"/>
    <property type="match status" value="1"/>
</dbReference>
<evidence type="ECO:0000259" key="1">
    <source>
        <dbReference type="Pfam" id="PF05598"/>
    </source>
</evidence>
<protein>
    <submittedName>
        <fullName evidence="2">Transposase</fullName>
    </submittedName>
</protein>